<dbReference type="Proteomes" id="UP000186684">
    <property type="component" value="Unassembled WGS sequence"/>
</dbReference>
<name>A0A1N7KW02_9RHOB</name>
<keyword evidence="3 5" id="KW-1133">Transmembrane helix</keyword>
<keyword evidence="5" id="KW-0997">Cell inner membrane</keyword>
<keyword evidence="4 5" id="KW-0472">Membrane</keyword>
<feature type="transmembrane region" description="Helical" evidence="5">
    <location>
        <begin position="174"/>
        <end position="193"/>
    </location>
</feature>
<accession>A0A1N7KW02</accession>
<feature type="transmembrane region" description="Helical" evidence="5">
    <location>
        <begin position="49"/>
        <end position="74"/>
    </location>
</feature>
<comment type="similarity">
    <text evidence="5">Belongs to the YciB family.</text>
</comment>
<comment type="function">
    <text evidence="5">Plays a role in cell envelope biogenesis, maintenance of cell envelope integrity and membrane homeostasis.</text>
</comment>
<feature type="transmembrane region" description="Helical" evidence="5">
    <location>
        <begin position="80"/>
        <end position="98"/>
    </location>
</feature>
<dbReference type="AlphaFoldDB" id="A0A1N7KW02"/>
<evidence type="ECO:0000256" key="5">
    <source>
        <dbReference type="HAMAP-Rule" id="MF_00189"/>
    </source>
</evidence>
<dbReference type="Pfam" id="PF04279">
    <property type="entry name" value="IspA"/>
    <property type="match status" value="1"/>
</dbReference>
<dbReference type="PANTHER" id="PTHR36917:SF1">
    <property type="entry name" value="INNER MEMBRANE-SPANNING PROTEIN YCIB"/>
    <property type="match status" value="1"/>
</dbReference>
<evidence type="ECO:0000256" key="1">
    <source>
        <dbReference type="ARBA" id="ARBA00022475"/>
    </source>
</evidence>
<comment type="subcellular location">
    <subcellularLocation>
        <location evidence="5">Cell inner membrane</location>
        <topology evidence="5">Multi-pass membrane protein</topology>
    </subcellularLocation>
</comment>
<evidence type="ECO:0000313" key="7">
    <source>
        <dbReference type="Proteomes" id="UP000186684"/>
    </source>
</evidence>
<sequence>MLEDTAPMAAHREISPLLKTGLELGPVLGFFVAYLWLKDRVFTIGGTEYDGFIIVTAGFIPVMLAATGLLWWLTGHLSRMQVLTVVLIVIFGGLSVWLNDERFFKMKPTLIYLIFGGILGIGLLRGQSYLRVVMEGMIPLNPEGWMKLTRRLCAFFFTLAVLNEIVWRSMSTETWVYFKTFGLTAALFLFFMSQSALFRDHSLEEKG</sequence>
<dbReference type="PANTHER" id="PTHR36917">
    <property type="entry name" value="INTRACELLULAR SEPTATION PROTEIN A-RELATED"/>
    <property type="match status" value="1"/>
</dbReference>
<keyword evidence="7" id="KW-1185">Reference proteome</keyword>
<dbReference type="EMBL" id="FTOQ01000002">
    <property type="protein sequence ID" value="SIS65778.1"/>
    <property type="molecule type" value="Genomic_DNA"/>
</dbReference>
<feature type="transmembrane region" description="Helical" evidence="5">
    <location>
        <begin position="148"/>
        <end position="167"/>
    </location>
</feature>
<protein>
    <recommendedName>
        <fullName evidence="5">Inner membrane-spanning protein YciB</fullName>
    </recommendedName>
</protein>
<evidence type="ECO:0000256" key="4">
    <source>
        <dbReference type="ARBA" id="ARBA00023136"/>
    </source>
</evidence>
<reference evidence="7" key="1">
    <citation type="submission" date="2017-01" db="EMBL/GenBank/DDBJ databases">
        <authorList>
            <person name="Varghese N."/>
            <person name="Submissions S."/>
        </authorList>
    </citation>
    <scope>NUCLEOTIDE SEQUENCE [LARGE SCALE GENOMIC DNA]</scope>
    <source>
        <strain evidence="7">DSM 29430</strain>
    </source>
</reference>
<dbReference type="InterPro" id="IPR006008">
    <property type="entry name" value="YciB"/>
</dbReference>
<evidence type="ECO:0000313" key="6">
    <source>
        <dbReference type="EMBL" id="SIS65778.1"/>
    </source>
</evidence>
<keyword evidence="1 5" id="KW-1003">Cell membrane</keyword>
<evidence type="ECO:0000256" key="3">
    <source>
        <dbReference type="ARBA" id="ARBA00022989"/>
    </source>
</evidence>
<gene>
    <name evidence="5" type="primary">yciB</name>
    <name evidence="6" type="ORF">SAMN05421759_102122</name>
</gene>
<feature type="transmembrane region" description="Helical" evidence="5">
    <location>
        <begin position="110"/>
        <end position="128"/>
    </location>
</feature>
<feature type="transmembrane region" description="Helical" evidence="5">
    <location>
        <begin position="20"/>
        <end position="37"/>
    </location>
</feature>
<proteinExistence type="inferred from homology"/>
<keyword evidence="2 5" id="KW-0812">Transmembrane</keyword>
<organism evidence="6 7">
    <name type="scientific">Roseivivax lentus</name>
    <dbReference type="NCBI Taxonomy" id="633194"/>
    <lineage>
        <taxon>Bacteria</taxon>
        <taxon>Pseudomonadati</taxon>
        <taxon>Pseudomonadota</taxon>
        <taxon>Alphaproteobacteria</taxon>
        <taxon>Rhodobacterales</taxon>
        <taxon>Roseobacteraceae</taxon>
        <taxon>Roseivivax</taxon>
    </lineage>
</organism>
<dbReference type="HAMAP" id="MF_00189">
    <property type="entry name" value="YciB"/>
    <property type="match status" value="1"/>
</dbReference>
<dbReference type="GO" id="GO:0005886">
    <property type="term" value="C:plasma membrane"/>
    <property type="evidence" value="ECO:0007669"/>
    <property type="project" value="UniProtKB-SubCell"/>
</dbReference>
<evidence type="ECO:0000256" key="2">
    <source>
        <dbReference type="ARBA" id="ARBA00022692"/>
    </source>
</evidence>
<dbReference type="STRING" id="633194.SAMN05421759_102122"/>